<feature type="compositionally biased region" description="Polar residues" evidence="1">
    <location>
        <begin position="107"/>
        <end position="118"/>
    </location>
</feature>
<evidence type="ECO:0000313" key="3">
    <source>
        <dbReference type="Proteomes" id="UP000822688"/>
    </source>
</evidence>
<feature type="compositionally biased region" description="Basic and acidic residues" evidence="1">
    <location>
        <begin position="1"/>
        <end position="10"/>
    </location>
</feature>
<organism evidence="2 3">
    <name type="scientific">Ceratodon purpureus</name>
    <name type="common">Fire moss</name>
    <name type="synonym">Dicranum purpureum</name>
    <dbReference type="NCBI Taxonomy" id="3225"/>
    <lineage>
        <taxon>Eukaryota</taxon>
        <taxon>Viridiplantae</taxon>
        <taxon>Streptophyta</taxon>
        <taxon>Embryophyta</taxon>
        <taxon>Bryophyta</taxon>
        <taxon>Bryophytina</taxon>
        <taxon>Bryopsida</taxon>
        <taxon>Dicranidae</taxon>
        <taxon>Pseudoditrichales</taxon>
        <taxon>Ditrichaceae</taxon>
        <taxon>Ceratodon</taxon>
    </lineage>
</organism>
<evidence type="ECO:0000313" key="2">
    <source>
        <dbReference type="EMBL" id="KAG0575209.1"/>
    </source>
</evidence>
<dbReference type="AlphaFoldDB" id="A0A8T0HWV5"/>
<evidence type="ECO:0000256" key="1">
    <source>
        <dbReference type="SAM" id="MobiDB-lite"/>
    </source>
</evidence>
<accession>A0A8T0HWV5</accession>
<sequence length="324" mass="36871">MSSSTWEDRATPAQTSPPDSYHPDQPYAHSDHDSRKGCNDDPGTCNYGYASPPSLPRYYSDQGSVHDNNRVKGHGSIPHSHHGSVKDFPINYGGSGGGNGGDYQGSVRLSGSRNGSHHSSVKDFGSDHGSGHSHFCSYLAKNEAKQDNNSVTLQEDFVRPSMSWLDRRSFHMGESCAVPLNWKYHPTLRQVPPEEQQNYRHAKIEEWLSTSHKRKPKENFGAYLWRASALANSELTHRKKQCWGDDYRDPLDRFVMRLFYGMKLKLERTESIFLGIYEETDILDILREECEELSNKGQLPIDQRSILYTPIIISEMQEISNIKY</sequence>
<dbReference type="EMBL" id="CM026426">
    <property type="protein sequence ID" value="KAG0575210.1"/>
    <property type="molecule type" value="Genomic_DNA"/>
</dbReference>
<gene>
    <name evidence="2" type="ORF">KC19_VG327200</name>
</gene>
<protein>
    <submittedName>
        <fullName evidence="2">Uncharacterized protein</fullName>
    </submittedName>
</protein>
<dbReference type="Proteomes" id="UP000822688">
    <property type="component" value="Chromosome V"/>
</dbReference>
<proteinExistence type="predicted"/>
<keyword evidence="3" id="KW-1185">Reference proteome</keyword>
<feature type="compositionally biased region" description="Basic and acidic residues" evidence="1">
    <location>
        <begin position="29"/>
        <end position="39"/>
    </location>
</feature>
<feature type="compositionally biased region" description="Gly residues" evidence="1">
    <location>
        <begin position="93"/>
        <end position="103"/>
    </location>
</feature>
<comment type="caution">
    <text evidence="2">The sequence shown here is derived from an EMBL/GenBank/DDBJ whole genome shotgun (WGS) entry which is preliminary data.</text>
</comment>
<feature type="region of interest" description="Disordered" evidence="1">
    <location>
        <begin position="1"/>
        <end position="128"/>
    </location>
</feature>
<dbReference type="EMBL" id="CM026426">
    <property type="protein sequence ID" value="KAG0575209.1"/>
    <property type="molecule type" value="Genomic_DNA"/>
</dbReference>
<reference evidence="2" key="1">
    <citation type="submission" date="2020-06" db="EMBL/GenBank/DDBJ databases">
        <title>WGS assembly of Ceratodon purpureus strain R40.</title>
        <authorList>
            <person name="Carey S.B."/>
            <person name="Jenkins J."/>
            <person name="Shu S."/>
            <person name="Lovell J.T."/>
            <person name="Sreedasyam A."/>
            <person name="Maumus F."/>
            <person name="Tiley G.P."/>
            <person name="Fernandez-Pozo N."/>
            <person name="Barry K."/>
            <person name="Chen C."/>
            <person name="Wang M."/>
            <person name="Lipzen A."/>
            <person name="Daum C."/>
            <person name="Saski C.A."/>
            <person name="Payton A.C."/>
            <person name="Mcbreen J.C."/>
            <person name="Conrad R.E."/>
            <person name="Kollar L.M."/>
            <person name="Olsson S."/>
            <person name="Huttunen S."/>
            <person name="Landis J.B."/>
            <person name="Wickett N.J."/>
            <person name="Johnson M.G."/>
            <person name="Rensing S.A."/>
            <person name="Grimwood J."/>
            <person name="Schmutz J."/>
            <person name="Mcdaniel S.F."/>
        </authorList>
    </citation>
    <scope>NUCLEOTIDE SEQUENCE</scope>
    <source>
        <strain evidence="2">R40</strain>
    </source>
</reference>
<name>A0A8T0HWV5_CERPU</name>